<evidence type="ECO:0000256" key="6">
    <source>
        <dbReference type="ARBA" id="ARBA00022840"/>
    </source>
</evidence>
<dbReference type="InterPro" id="IPR011545">
    <property type="entry name" value="DEAD/DEAH_box_helicase_dom"/>
</dbReference>
<dbReference type="PROSITE" id="PS50206">
    <property type="entry name" value="RHODANESE_3"/>
    <property type="match status" value="1"/>
</dbReference>
<evidence type="ECO:0000256" key="8">
    <source>
        <dbReference type="ARBA" id="ARBA00023235"/>
    </source>
</evidence>
<dbReference type="Pfam" id="PF00271">
    <property type="entry name" value="Helicase_C"/>
    <property type="match status" value="1"/>
</dbReference>
<evidence type="ECO:0000256" key="11">
    <source>
        <dbReference type="ARBA" id="ARBA00034808"/>
    </source>
</evidence>
<dbReference type="SMART" id="SM00490">
    <property type="entry name" value="HELICc"/>
    <property type="match status" value="1"/>
</dbReference>
<dbReference type="InterPro" id="IPR036388">
    <property type="entry name" value="WH-like_DNA-bd_sf"/>
</dbReference>
<comment type="caution">
    <text evidence="17">The sequence shown here is derived from an EMBL/GenBank/DDBJ whole genome shotgun (WGS) entry which is preliminary data.</text>
</comment>
<evidence type="ECO:0000259" key="15">
    <source>
        <dbReference type="PROSITE" id="PS51192"/>
    </source>
</evidence>
<keyword evidence="18" id="KW-1185">Reference proteome</keyword>
<reference evidence="17" key="1">
    <citation type="submission" date="2023-07" db="EMBL/GenBank/DDBJ databases">
        <title>A chromosome-level genome assembly of Lolium multiflorum.</title>
        <authorList>
            <person name="Chen Y."/>
            <person name="Copetti D."/>
            <person name="Kolliker R."/>
            <person name="Studer B."/>
        </authorList>
    </citation>
    <scope>NUCLEOTIDE SEQUENCE</scope>
    <source>
        <strain evidence="17">02402/16</strain>
        <tissue evidence="17">Leaf</tissue>
    </source>
</reference>
<dbReference type="GO" id="GO:0006260">
    <property type="term" value="P:DNA replication"/>
    <property type="evidence" value="ECO:0007669"/>
    <property type="project" value="InterPro"/>
</dbReference>
<dbReference type="CDD" id="cd17920">
    <property type="entry name" value="DEXHc_RecQ"/>
    <property type="match status" value="1"/>
</dbReference>
<dbReference type="Proteomes" id="UP001231189">
    <property type="component" value="Unassembled WGS sequence"/>
</dbReference>
<evidence type="ECO:0000256" key="2">
    <source>
        <dbReference type="ARBA" id="ARBA00005446"/>
    </source>
</evidence>
<keyword evidence="6" id="KW-0067">ATP-binding</keyword>
<dbReference type="Pfam" id="PF00570">
    <property type="entry name" value="HRDC"/>
    <property type="match status" value="1"/>
</dbReference>
<feature type="compositionally biased region" description="Low complexity" evidence="12">
    <location>
        <begin position="1080"/>
        <end position="1092"/>
    </location>
</feature>
<dbReference type="GO" id="GO:0043138">
    <property type="term" value="F:3'-5' DNA helicase activity"/>
    <property type="evidence" value="ECO:0007669"/>
    <property type="project" value="UniProtKB-EC"/>
</dbReference>
<comment type="similarity">
    <text evidence="2">Belongs to the helicase family. RecQ subfamily.</text>
</comment>
<dbReference type="NCBIfam" id="TIGR00614">
    <property type="entry name" value="recQ_fam"/>
    <property type="match status" value="1"/>
</dbReference>
<dbReference type="InterPro" id="IPR014001">
    <property type="entry name" value="Helicase_ATP-bd"/>
</dbReference>
<dbReference type="GO" id="GO:0005634">
    <property type="term" value="C:nucleus"/>
    <property type="evidence" value="ECO:0007669"/>
    <property type="project" value="UniProtKB-SubCell"/>
</dbReference>
<keyword evidence="9" id="KW-0539">Nucleus</keyword>
<evidence type="ECO:0000256" key="10">
    <source>
        <dbReference type="ARBA" id="ARBA00034617"/>
    </source>
</evidence>
<sequence>MQGSNKPNAGSSCSDKAPSVNWPHHANAIQSSRSKDNFLSSSFLFSLPTQRAKPEADIMLSLRSAACKIQGPERLQVPWIEKAWRSVRNTQVACKSYLRPGLSAKVKDCGGDYAHAYAKDSSYNANKLDNVPRSTVSSQESMHQRPEGGILEQNTSHRLAGINSRTTTYQSNHVVGTTYQCNFTRTDAKSYQTVPVADNMCADPMDDDEILASIDVDRIVMEHYEATNTPRGSASRQMSTPSGNKCNSTGLDENSLAQELSEICSHGCKLAFCPEPNYHLLELKDQLLAVSSELIDGSGELSPQRSEELRQQRAHLKKQMQILGDYMARPTQDDERQRSHSMASTTAVEGHHPPMTPRSTFVMDNDRFQSQLNFGNEPGNGGSCYTPAPYTYTDSFDTPSVLRDYTRKNIDITYTDGSGDKKWSSRDFSWTKELEVHNKKVFGNRSFRPNQREIINATMSRRDVFVLMPTGGGKSLTYQLPAFIEEGITLVVCPLVSLIQDQIMHLLQANIPATYLSANLEWTEQQRILRDLLSTCNYKLLYVTPEKIAKSDALLRQLEILYSRGHLSRIVIDEAHCVSQWGHDFRPDYQNLGLLKQKFPETPVLALTATATASVKEDVVQALGLANCIVFRQSFNRSNLRYIVMPKTKKCFEDIDCFIRKNHHKECGIIYCLSRMDCEKVAEQLREYGHQASHYHGSMEPFDRAEVQRLWSKDKINIICATVAFGMGINKPDVRFVIHHSLPKSIEGYHQECGRAGRDGQPSSCVLYYNYSDYIRVKHMITQGSAEQVTSRPPGRSVSKHEQALQTHKENLLCMVSYCENDVDCRRFLQLIHFGETFDPSHCAKTCDNCLKGLRWIEKDVTDIARQLVELVSSIRQACSSSHILEVYRGSMNQNVKKSNHDALPLHGAGKNLAKGEAARVLRHLVTEGILTEDVKKSDYGSVSSVLKVNHTKAGGLRSGNHIIVLKFPTPEQAPKMGKLDEPSISQTNKTVHQQSEVDENFSTLLFETLKILRTQIAEDTPGCVGYHIFKNETLKEISIRIPRTKEELLDINGIGKVKLNKYGDRVLATIDELLNQFSSGGKRNSSSGGSNEQNEAAKKRRGLTAINVSDNGDDFEERSVQSKKRTTKTRNAKQVISDAASMVQDGRHIIDLELDGYEEEELCSSVQQPVASGRVLPKWAAAGNTPATNIFDGYKYTK</sequence>
<feature type="domain" description="HRDC" evidence="14">
    <location>
        <begin position="1000"/>
        <end position="1081"/>
    </location>
</feature>
<evidence type="ECO:0000256" key="1">
    <source>
        <dbReference type="ARBA" id="ARBA00004123"/>
    </source>
</evidence>
<protein>
    <recommendedName>
        <fullName evidence="11">DNA 3'-5' helicase</fullName>
        <ecNumber evidence="11">5.6.2.4</ecNumber>
    </recommendedName>
</protein>
<dbReference type="SMART" id="SM00487">
    <property type="entry name" value="DEXDc"/>
    <property type="match status" value="1"/>
</dbReference>
<dbReference type="EMBL" id="JAUUTY010000002">
    <property type="protein sequence ID" value="KAK1683224.1"/>
    <property type="molecule type" value="Genomic_DNA"/>
</dbReference>
<dbReference type="SUPFAM" id="SSF47819">
    <property type="entry name" value="HRDC-like"/>
    <property type="match status" value="1"/>
</dbReference>
<keyword evidence="3" id="KW-0547">Nucleotide-binding</keyword>
<evidence type="ECO:0000256" key="9">
    <source>
        <dbReference type="ARBA" id="ARBA00023242"/>
    </source>
</evidence>
<evidence type="ECO:0000259" key="16">
    <source>
        <dbReference type="PROSITE" id="PS51194"/>
    </source>
</evidence>
<evidence type="ECO:0000313" key="18">
    <source>
        <dbReference type="Proteomes" id="UP001231189"/>
    </source>
</evidence>
<proteinExistence type="inferred from homology"/>
<dbReference type="Gene3D" id="3.40.50.300">
    <property type="entry name" value="P-loop containing nucleotide triphosphate hydrolases"/>
    <property type="match status" value="2"/>
</dbReference>
<keyword evidence="4" id="KW-0378">Hydrolase</keyword>
<feature type="domain" description="Rhodanese" evidence="13">
    <location>
        <begin position="669"/>
        <end position="707"/>
    </location>
</feature>
<dbReference type="CDD" id="cd18794">
    <property type="entry name" value="SF2_C_RecQ"/>
    <property type="match status" value="1"/>
</dbReference>
<dbReference type="SUPFAM" id="SSF52540">
    <property type="entry name" value="P-loop containing nucleoside triphosphate hydrolases"/>
    <property type="match status" value="2"/>
</dbReference>
<comment type="subcellular location">
    <subcellularLocation>
        <location evidence="1">Nucleus</location>
    </subcellularLocation>
</comment>
<dbReference type="SMART" id="SM00956">
    <property type="entry name" value="RQC"/>
    <property type="match status" value="1"/>
</dbReference>
<dbReference type="InterPro" id="IPR001650">
    <property type="entry name" value="Helicase_C-like"/>
</dbReference>
<dbReference type="AlphaFoldDB" id="A0AAD8WWP0"/>
<evidence type="ECO:0000256" key="3">
    <source>
        <dbReference type="ARBA" id="ARBA00022741"/>
    </source>
</evidence>
<dbReference type="InterPro" id="IPR027417">
    <property type="entry name" value="P-loop_NTPase"/>
</dbReference>
<name>A0AAD8WWP0_LOLMU</name>
<dbReference type="GO" id="GO:0005524">
    <property type="term" value="F:ATP binding"/>
    <property type="evidence" value="ECO:0007669"/>
    <property type="project" value="UniProtKB-KW"/>
</dbReference>
<dbReference type="InterPro" id="IPR004589">
    <property type="entry name" value="DNA_helicase_ATP-dep_RecQ"/>
</dbReference>
<comment type="catalytic activity">
    <reaction evidence="10">
        <text>Couples ATP hydrolysis with the unwinding of duplex DNA by translocating in the 3'-5' direction.</text>
        <dbReference type="EC" id="5.6.2.4"/>
    </reaction>
</comment>
<dbReference type="InterPro" id="IPR044876">
    <property type="entry name" value="HRDC_dom_sf"/>
</dbReference>
<evidence type="ECO:0000313" key="17">
    <source>
        <dbReference type="EMBL" id="KAK1683224.1"/>
    </source>
</evidence>
<dbReference type="GO" id="GO:0005694">
    <property type="term" value="C:chromosome"/>
    <property type="evidence" value="ECO:0007669"/>
    <property type="project" value="TreeGrafter"/>
</dbReference>
<dbReference type="Pfam" id="PF00270">
    <property type="entry name" value="DEAD"/>
    <property type="match status" value="1"/>
</dbReference>
<dbReference type="PANTHER" id="PTHR13710">
    <property type="entry name" value="DNA HELICASE RECQ FAMILY MEMBER"/>
    <property type="match status" value="1"/>
</dbReference>
<feature type="region of interest" description="Disordered" evidence="12">
    <location>
        <begin position="228"/>
        <end position="247"/>
    </location>
</feature>
<feature type="domain" description="Helicase C-terminal" evidence="16">
    <location>
        <begin position="654"/>
        <end position="806"/>
    </location>
</feature>
<dbReference type="PANTHER" id="PTHR13710:SF156">
    <property type="entry name" value="ATP-DEPENDENT DNA HELICASE Q-LIKE 4B"/>
    <property type="match status" value="1"/>
</dbReference>
<evidence type="ECO:0000256" key="7">
    <source>
        <dbReference type="ARBA" id="ARBA00023125"/>
    </source>
</evidence>
<dbReference type="GO" id="GO:0009378">
    <property type="term" value="F:four-way junction helicase activity"/>
    <property type="evidence" value="ECO:0007669"/>
    <property type="project" value="TreeGrafter"/>
</dbReference>
<dbReference type="Pfam" id="PF16124">
    <property type="entry name" value="RecQ_Zn_bind"/>
    <property type="match status" value="1"/>
</dbReference>
<keyword evidence="8" id="KW-0413">Isomerase</keyword>
<dbReference type="InterPro" id="IPR010997">
    <property type="entry name" value="HRDC-like_sf"/>
</dbReference>
<dbReference type="InterPro" id="IPR002464">
    <property type="entry name" value="DNA/RNA_helicase_DEAH_CS"/>
</dbReference>
<accession>A0AAD8WWP0</accession>
<dbReference type="GO" id="GO:0070417">
    <property type="term" value="P:cellular response to cold"/>
    <property type="evidence" value="ECO:0007669"/>
    <property type="project" value="UniProtKB-ARBA"/>
</dbReference>
<evidence type="ECO:0000256" key="4">
    <source>
        <dbReference type="ARBA" id="ARBA00022801"/>
    </source>
</evidence>
<feature type="region of interest" description="Disordered" evidence="12">
    <location>
        <begin position="330"/>
        <end position="358"/>
    </location>
</feature>
<dbReference type="Pfam" id="PF09382">
    <property type="entry name" value="RQC"/>
    <property type="match status" value="1"/>
</dbReference>
<evidence type="ECO:0000259" key="14">
    <source>
        <dbReference type="PROSITE" id="PS50967"/>
    </source>
</evidence>
<feature type="region of interest" description="Disordered" evidence="12">
    <location>
        <begin position="1080"/>
        <end position="1133"/>
    </location>
</feature>
<dbReference type="GO" id="GO:0000724">
    <property type="term" value="P:double-strand break repair via homologous recombination"/>
    <property type="evidence" value="ECO:0007669"/>
    <property type="project" value="TreeGrafter"/>
</dbReference>
<feature type="compositionally biased region" description="Basic residues" evidence="12">
    <location>
        <begin position="1122"/>
        <end position="1132"/>
    </location>
</feature>
<dbReference type="PROSITE" id="PS51192">
    <property type="entry name" value="HELICASE_ATP_BIND_1"/>
    <property type="match status" value="1"/>
</dbReference>
<dbReference type="EC" id="5.6.2.4" evidence="11"/>
<dbReference type="PROSITE" id="PS51194">
    <property type="entry name" value="HELICASE_CTER"/>
    <property type="match status" value="1"/>
</dbReference>
<gene>
    <name evidence="17" type="ORF">QYE76_044072</name>
</gene>
<dbReference type="FunFam" id="3.40.50.300:FF:000296">
    <property type="entry name" value="ATP-dependent DNA helicase RecQ"/>
    <property type="match status" value="1"/>
</dbReference>
<evidence type="ECO:0000256" key="5">
    <source>
        <dbReference type="ARBA" id="ARBA00022806"/>
    </source>
</evidence>
<feature type="domain" description="Helicase ATP-binding" evidence="15">
    <location>
        <begin position="455"/>
        <end position="629"/>
    </location>
</feature>
<dbReference type="PROSITE" id="PS00690">
    <property type="entry name" value="DEAH_ATP_HELICASE"/>
    <property type="match status" value="1"/>
</dbReference>
<dbReference type="FunFam" id="3.40.50.300:FF:000340">
    <property type="entry name" value="Bloom syndrome, RecQ helicase"/>
    <property type="match status" value="1"/>
</dbReference>
<dbReference type="PROSITE" id="PS50967">
    <property type="entry name" value="HRDC"/>
    <property type="match status" value="1"/>
</dbReference>
<dbReference type="Gene3D" id="1.10.10.10">
    <property type="entry name" value="Winged helix-like DNA-binding domain superfamily/Winged helix DNA-binding domain"/>
    <property type="match status" value="1"/>
</dbReference>
<dbReference type="InterPro" id="IPR018982">
    <property type="entry name" value="RQC_domain"/>
</dbReference>
<keyword evidence="5" id="KW-0347">Helicase</keyword>
<keyword evidence="7" id="KW-0238">DNA-binding</keyword>
<dbReference type="GO" id="GO:0016787">
    <property type="term" value="F:hydrolase activity"/>
    <property type="evidence" value="ECO:0007669"/>
    <property type="project" value="UniProtKB-KW"/>
</dbReference>
<evidence type="ECO:0000256" key="12">
    <source>
        <dbReference type="SAM" id="MobiDB-lite"/>
    </source>
</evidence>
<organism evidence="17 18">
    <name type="scientific">Lolium multiflorum</name>
    <name type="common">Italian ryegrass</name>
    <name type="synonym">Lolium perenne subsp. multiflorum</name>
    <dbReference type="NCBI Taxonomy" id="4521"/>
    <lineage>
        <taxon>Eukaryota</taxon>
        <taxon>Viridiplantae</taxon>
        <taxon>Streptophyta</taxon>
        <taxon>Embryophyta</taxon>
        <taxon>Tracheophyta</taxon>
        <taxon>Spermatophyta</taxon>
        <taxon>Magnoliopsida</taxon>
        <taxon>Liliopsida</taxon>
        <taxon>Poales</taxon>
        <taxon>Poaceae</taxon>
        <taxon>BOP clade</taxon>
        <taxon>Pooideae</taxon>
        <taxon>Poodae</taxon>
        <taxon>Poeae</taxon>
        <taxon>Poeae Chloroplast Group 2 (Poeae type)</taxon>
        <taxon>Loliodinae</taxon>
        <taxon>Loliinae</taxon>
        <taxon>Lolium</taxon>
    </lineage>
</organism>
<dbReference type="InterPro" id="IPR002121">
    <property type="entry name" value="HRDC_dom"/>
</dbReference>
<evidence type="ECO:0000259" key="13">
    <source>
        <dbReference type="PROSITE" id="PS50206"/>
    </source>
</evidence>
<dbReference type="InterPro" id="IPR001763">
    <property type="entry name" value="Rhodanese-like_dom"/>
</dbReference>
<dbReference type="GO" id="GO:0003677">
    <property type="term" value="F:DNA binding"/>
    <property type="evidence" value="ECO:0007669"/>
    <property type="project" value="UniProtKB-KW"/>
</dbReference>
<dbReference type="InterPro" id="IPR032284">
    <property type="entry name" value="RecQ_Zn-bd"/>
</dbReference>
<dbReference type="GO" id="GO:0005737">
    <property type="term" value="C:cytoplasm"/>
    <property type="evidence" value="ECO:0007669"/>
    <property type="project" value="TreeGrafter"/>
</dbReference>
<dbReference type="Gene3D" id="1.10.150.80">
    <property type="entry name" value="HRDC domain"/>
    <property type="match status" value="1"/>
</dbReference>